<evidence type="ECO:0000256" key="4">
    <source>
        <dbReference type="ARBA" id="ARBA00022553"/>
    </source>
</evidence>
<dbReference type="OrthoDB" id="9809766at2"/>
<accession>A0A4R5LVU9</accession>
<dbReference type="InterPro" id="IPR036890">
    <property type="entry name" value="HATPase_C_sf"/>
</dbReference>
<gene>
    <name evidence="15" type="ORF">E2F43_04740</name>
</gene>
<keyword evidence="10 12" id="KW-1133">Transmembrane helix</keyword>
<dbReference type="AlphaFoldDB" id="A0A4R5LVU9"/>
<comment type="caution">
    <text evidence="15">The sequence shown here is derived from an EMBL/GenBank/DDBJ whole genome shotgun (WGS) entry which is preliminary data.</text>
</comment>
<dbReference type="EMBL" id="SMSE01000001">
    <property type="protein sequence ID" value="TDG15542.1"/>
    <property type="molecule type" value="Genomic_DNA"/>
</dbReference>
<feature type="domain" description="HAMP" evidence="14">
    <location>
        <begin position="191"/>
        <end position="243"/>
    </location>
</feature>
<keyword evidence="16" id="KW-1185">Reference proteome</keyword>
<evidence type="ECO:0000259" key="14">
    <source>
        <dbReference type="PROSITE" id="PS50885"/>
    </source>
</evidence>
<evidence type="ECO:0000256" key="10">
    <source>
        <dbReference type="ARBA" id="ARBA00022989"/>
    </source>
</evidence>
<dbReference type="SUPFAM" id="SSF55874">
    <property type="entry name" value="ATPase domain of HSP90 chaperone/DNA topoisomerase II/histidine kinase"/>
    <property type="match status" value="1"/>
</dbReference>
<evidence type="ECO:0000256" key="12">
    <source>
        <dbReference type="SAM" id="Phobius"/>
    </source>
</evidence>
<proteinExistence type="predicted"/>
<dbReference type="InterPro" id="IPR003660">
    <property type="entry name" value="HAMP_dom"/>
</dbReference>
<dbReference type="EC" id="2.7.13.3" evidence="3"/>
<dbReference type="InterPro" id="IPR003661">
    <property type="entry name" value="HisK_dim/P_dom"/>
</dbReference>
<evidence type="ECO:0000313" key="16">
    <source>
        <dbReference type="Proteomes" id="UP000295554"/>
    </source>
</evidence>
<evidence type="ECO:0000256" key="1">
    <source>
        <dbReference type="ARBA" id="ARBA00000085"/>
    </source>
</evidence>
<dbReference type="InterPro" id="IPR036097">
    <property type="entry name" value="HisK_dim/P_sf"/>
</dbReference>
<keyword evidence="11" id="KW-0902">Two-component regulatory system</keyword>
<dbReference type="Proteomes" id="UP000295554">
    <property type="component" value="Unassembled WGS sequence"/>
</dbReference>
<evidence type="ECO:0000256" key="3">
    <source>
        <dbReference type="ARBA" id="ARBA00012438"/>
    </source>
</evidence>
<evidence type="ECO:0000256" key="2">
    <source>
        <dbReference type="ARBA" id="ARBA00004141"/>
    </source>
</evidence>
<evidence type="ECO:0000256" key="9">
    <source>
        <dbReference type="ARBA" id="ARBA00022840"/>
    </source>
</evidence>
<keyword evidence="12" id="KW-0472">Membrane</keyword>
<dbReference type="Gene3D" id="3.30.565.10">
    <property type="entry name" value="Histidine kinase-like ATPase, C-terminal domain"/>
    <property type="match status" value="1"/>
</dbReference>
<dbReference type="SMART" id="SM00388">
    <property type="entry name" value="HisKA"/>
    <property type="match status" value="1"/>
</dbReference>
<keyword evidence="5" id="KW-0808">Transferase</keyword>
<dbReference type="RefSeq" id="WP_133210102.1">
    <property type="nucleotide sequence ID" value="NZ_SMSE01000001.1"/>
</dbReference>
<dbReference type="Pfam" id="PF02518">
    <property type="entry name" value="HATPase_c"/>
    <property type="match status" value="1"/>
</dbReference>
<feature type="transmembrane region" description="Helical" evidence="12">
    <location>
        <begin position="12"/>
        <end position="32"/>
    </location>
</feature>
<dbReference type="PANTHER" id="PTHR45436">
    <property type="entry name" value="SENSOR HISTIDINE KINASE YKOH"/>
    <property type="match status" value="1"/>
</dbReference>
<comment type="subcellular location">
    <subcellularLocation>
        <location evidence="2">Membrane</location>
        <topology evidence="2">Multi-pass membrane protein</topology>
    </subcellularLocation>
</comment>
<keyword evidence="8" id="KW-0418">Kinase</keyword>
<dbReference type="PANTHER" id="PTHR45436:SF14">
    <property type="entry name" value="SENSOR PROTEIN QSEC"/>
    <property type="match status" value="1"/>
</dbReference>
<comment type="catalytic activity">
    <reaction evidence="1">
        <text>ATP + protein L-histidine = ADP + protein N-phospho-L-histidine.</text>
        <dbReference type="EC" id="2.7.13.3"/>
    </reaction>
</comment>
<sequence length="463" mass="50179">MTLSLQKRLTWILLALTLFAWIGSAVVTYFYSNRVLLEQVDRQLGQYADLVNYITRVFERQLAQGQPLYEAWSGVDYDQAHLEPIVIEGPFSEGLAPAINVWENQTRIAIVAGSPLFERPTREGLADRELGGGSGHWRLLSKRDPATGLWVQVGIELGAARRDMLGTLGRAFLPLLIVVPLTIAVLYLGVAGGLQPLKHLAAQISRRKPGLLDPVATDDVPAELDSVVSALNNLLARLAEAMESEQRFTANAAHELLTPLAAIKTEVQLCQRQLREQPAASMLSRITQRVDRATHTVEQLLTLARLDPDAPLGRSEIDLRALLTEAAADTAHLAADRQLSLVLEDGPAISLQGNTEALAIMFRNLLTNAFRYSSGKPEVTVSLRQQGGEVCLEVCNDCEPLSAAEHARLGERFYRVPGSAGLGAGLGLSIVGRIALLHGARLDTGPADSGRGFCARVSFSQPG</sequence>
<dbReference type="InterPro" id="IPR005467">
    <property type="entry name" value="His_kinase_dom"/>
</dbReference>
<dbReference type="PROSITE" id="PS50885">
    <property type="entry name" value="HAMP"/>
    <property type="match status" value="1"/>
</dbReference>
<dbReference type="Pfam" id="PF00512">
    <property type="entry name" value="HisKA"/>
    <property type="match status" value="1"/>
</dbReference>
<dbReference type="GO" id="GO:0005886">
    <property type="term" value="C:plasma membrane"/>
    <property type="evidence" value="ECO:0007669"/>
    <property type="project" value="TreeGrafter"/>
</dbReference>
<evidence type="ECO:0000313" key="15">
    <source>
        <dbReference type="EMBL" id="TDG15542.1"/>
    </source>
</evidence>
<keyword evidence="7" id="KW-0547">Nucleotide-binding</keyword>
<evidence type="ECO:0000256" key="11">
    <source>
        <dbReference type="ARBA" id="ARBA00023012"/>
    </source>
</evidence>
<dbReference type="PROSITE" id="PS50109">
    <property type="entry name" value="HIS_KIN"/>
    <property type="match status" value="1"/>
</dbReference>
<evidence type="ECO:0000256" key="8">
    <source>
        <dbReference type="ARBA" id="ARBA00022777"/>
    </source>
</evidence>
<feature type="domain" description="Histidine kinase" evidence="13">
    <location>
        <begin position="251"/>
        <end position="463"/>
    </location>
</feature>
<evidence type="ECO:0000256" key="6">
    <source>
        <dbReference type="ARBA" id="ARBA00022692"/>
    </source>
</evidence>
<evidence type="ECO:0000259" key="13">
    <source>
        <dbReference type="PROSITE" id="PS50109"/>
    </source>
</evidence>
<organism evidence="15 16">
    <name type="scientific">Seongchinamella unica</name>
    <dbReference type="NCBI Taxonomy" id="2547392"/>
    <lineage>
        <taxon>Bacteria</taxon>
        <taxon>Pseudomonadati</taxon>
        <taxon>Pseudomonadota</taxon>
        <taxon>Gammaproteobacteria</taxon>
        <taxon>Cellvibrionales</taxon>
        <taxon>Halieaceae</taxon>
        <taxon>Seongchinamella</taxon>
    </lineage>
</organism>
<reference evidence="15 16" key="1">
    <citation type="submission" date="2019-03" db="EMBL/GenBank/DDBJ databases">
        <title>Seongchinamella monodicae gen. nov., sp. nov., a novel member of the Gammaproteobacteria isolated from a tidal mudflat of beach.</title>
        <authorList>
            <person name="Yang H.G."/>
            <person name="Kang J.W."/>
            <person name="Lee S.D."/>
        </authorList>
    </citation>
    <scope>NUCLEOTIDE SEQUENCE [LARGE SCALE GENOMIC DNA]</scope>
    <source>
        <strain evidence="15 16">GH4-78</strain>
    </source>
</reference>
<dbReference type="Gene3D" id="1.10.287.130">
    <property type="match status" value="1"/>
</dbReference>
<name>A0A4R5LVU9_9GAMM</name>
<protein>
    <recommendedName>
        <fullName evidence="3">histidine kinase</fullName>
        <ecNumber evidence="3">2.7.13.3</ecNumber>
    </recommendedName>
</protein>
<dbReference type="InterPro" id="IPR050428">
    <property type="entry name" value="TCS_sensor_his_kinase"/>
</dbReference>
<dbReference type="GO" id="GO:0005524">
    <property type="term" value="F:ATP binding"/>
    <property type="evidence" value="ECO:0007669"/>
    <property type="project" value="UniProtKB-KW"/>
</dbReference>
<evidence type="ECO:0000256" key="5">
    <source>
        <dbReference type="ARBA" id="ARBA00022679"/>
    </source>
</evidence>
<dbReference type="SMART" id="SM00387">
    <property type="entry name" value="HATPase_c"/>
    <property type="match status" value="1"/>
</dbReference>
<dbReference type="InterPro" id="IPR003594">
    <property type="entry name" value="HATPase_dom"/>
</dbReference>
<keyword evidence="9" id="KW-0067">ATP-binding</keyword>
<dbReference type="GO" id="GO:0000155">
    <property type="term" value="F:phosphorelay sensor kinase activity"/>
    <property type="evidence" value="ECO:0007669"/>
    <property type="project" value="InterPro"/>
</dbReference>
<feature type="transmembrane region" description="Helical" evidence="12">
    <location>
        <begin position="171"/>
        <end position="190"/>
    </location>
</feature>
<evidence type="ECO:0000256" key="7">
    <source>
        <dbReference type="ARBA" id="ARBA00022741"/>
    </source>
</evidence>
<dbReference type="SUPFAM" id="SSF47384">
    <property type="entry name" value="Homodimeric domain of signal transducing histidine kinase"/>
    <property type="match status" value="1"/>
</dbReference>
<keyword evidence="6 12" id="KW-0812">Transmembrane</keyword>
<dbReference type="CDD" id="cd00082">
    <property type="entry name" value="HisKA"/>
    <property type="match status" value="1"/>
</dbReference>
<keyword evidence="4" id="KW-0597">Phosphoprotein</keyword>